<dbReference type="AlphaFoldDB" id="A0ABD0RBJ9"/>
<evidence type="ECO:0000313" key="2">
    <source>
        <dbReference type="EMBL" id="KAL0195904.1"/>
    </source>
</evidence>
<feature type="compositionally biased region" description="Polar residues" evidence="1">
    <location>
        <begin position="40"/>
        <end position="49"/>
    </location>
</feature>
<feature type="non-terminal residue" evidence="2">
    <location>
        <position position="1"/>
    </location>
</feature>
<evidence type="ECO:0000256" key="1">
    <source>
        <dbReference type="SAM" id="MobiDB-lite"/>
    </source>
</evidence>
<feature type="non-terminal residue" evidence="2">
    <location>
        <position position="82"/>
    </location>
</feature>
<organism evidence="2 3">
    <name type="scientific">Cirrhinus mrigala</name>
    <name type="common">Mrigala</name>
    <dbReference type="NCBI Taxonomy" id="683832"/>
    <lineage>
        <taxon>Eukaryota</taxon>
        <taxon>Metazoa</taxon>
        <taxon>Chordata</taxon>
        <taxon>Craniata</taxon>
        <taxon>Vertebrata</taxon>
        <taxon>Euteleostomi</taxon>
        <taxon>Actinopterygii</taxon>
        <taxon>Neopterygii</taxon>
        <taxon>Teleostei</taxon>
        <taxon>Ostariophysi</taxon>
        <taxon>Cypriniformes</taxon>
        <taxon>Cyprinidae</taxon>
        <taxon>Labeoninae</taxon>
        <taxon>Labeonini</taxon>
        <taxon>Cirrhinus</taxon>
    </lineage>
</organism>
<dbReference type="Proteomes" id="UP001529510">
    <property type="component" value="Unassembled WGS sequence"/>
</dbReference>
<keyword evidence="3" id="KW-1185">Reference proteome</keyword>
<feature type="region of interest" description="Disordered" evidence="1">
    <location>
        <begin position="1"/>
        <end position="82"/>
    </location>
</feature>
<gene>
    <name evidence="2" type="ORF">M9458_009476</name>
</gene>
<accession>A0ABD0RBJ9</accession>
<feature type="compositionally biased region" description="Polar residues" evidence="1">
    <location>
        <begin position="66"/>
        <end position="82"/>
    </location>
</feature>
<proteinExistence type="predicted"/>
<comment type="caution">
    <text evidence="2">The sequence shown here is derived from an EMBL/GenBank/DDBJ whole genome shotgun (WGS) entry which is preliminary data.</text>
</comment>
<protein>
    <submittedName>
        <fullName evidence="2">Uncharacterized protein</fullName>
    </submittedName>
</protein>
<evidence type="ECO:0000313" key="3">
    <source>
        <dbReference type="Proteomes" id="UP001529510"/>
    </source>
</evidence>
<dbReference type="EMBL" id="JAMKFB020000004">
    <property type="protein sequence ID" value="KAL0195904.1"/>
    <property type="molecule type" value="Genomic_DNA"/>
</dbReference>
<reference evidence="2 3" key="1">
    <citation type="submission" date="2024-05" db="EMBL/GenBank/DDBJ databases">
        <title>Genome sequencing and assembly of Indian major carp, Cirrhinus mrigala (Hamilton, 1822).</title>
        <authorList>
            <person name="Mohindra V."/>
            <person name="Chowdhury L.M."/>
            <person name="Lal K."/>
            <person name="Jena J.K."/>
        </authorList>
    </citation>
    <scope>NUCLEOTIDE SEQUENCE [LARGE SCALE GENOMIC DNA]</scope>
    <source>
        <strain evidence="2">CM1030</strain>
        <tissue evidence="2">Blood</tissue>
    </source>
</reference>
<name>A0ABD0RBJ9_CIRMR</name>
<feature type="compositionally biased region" description="Basic and acidic residues" evidence="1">
    <location>
        <begin position="1"/>
        <end position="23"/>
    </location>
</feature>
<sequence length="82" mass="8705">SWAGAEDLKKVDEEMEPGMDKWKTSSPSSSCQGEDVGQKTGLSMSQTGSWRRGMSAQVGITPPRTKGTSTSLKTPGINSQTV</sequence>